<dbReference type="AlphaFoldDB" id="A0AAV4U629"/>
<feature type="compositionally biased region" description="Polar residues" evidence="1">
    <location>
        <begin position="1"/>
        <end position="22"/>
    </location>
</feature>
<reference evidence="2 3" key="1">
    <citation type="submission" date="2021-06" db="EMBL/GenBank/DDBJ databases">
        <title>Caerostris darwini draft genome.</title>
        <authorList>
            <person name="Kono N."/>
            <person name="Arakawa K."/>
        </authorList>
    </citation>
    <scope>NUCLEOTIDE SEQUENCE [LARGE SCALE GENOMIC DNA]</scope>
</reference>
<feature type="compositionally biased region" description="Basic residues" evidence="1">
    <location>
        <begin position="23"/>
        <end position="33"/>
    </location>
</feature>
<dbReference type="Proteomes" id="UP001054837">
    <property type="component" value="Unassembled WGS sequence"/>
</dbReference>
<evidence type="ECO:0000256" key="1">
    <source>
        <dbReference type="SAM" id="MobiDB-lite"/>
    </source>
</evidence>
<comment type="caution">
    <text evidence="2">The sequence shown here is derived from an EMBL/GenBank/DDBJ whole genome shotgun (WGS) entry which is preliminary data.</text>
</comment>
<evidence type="ECO:0000313" key="2">
    <source>
        <dbReference type="EMBL" id="GIY53197.1"/>
    </source>
</evidence>
<feature type="region of interest" description="Disordered" evidence="1">
    <location>
        <begin position="1"/>
        <end position="37"/>
    </location>
</feature>
<dbReference type="EMBL" id="BPLQ01010742">
    <property type="protein sequence ID" value="GIY53197.1"/>
    <property type="molecule type" value="Genomic_DNA"/>
</dbReference>
<name>A0AAV4U629_9ARAC</name>
<proteinExistence type="predicted"/>
<evidence type="ECO:0000313" key="3">
    <source>
        <dbReference type="Proteomes" id="UP001054837"/>
    </source>
</evidence>
<organism evidence="2 3">
    <name type="scientific">Caerostris darwini</name>
    <dbReference type="NCBI Taxonomy" id="1538125"/>
    <lineage>
        <taxon>Eukaryota</taxon>
        <taxon>Metazoa</taxon>
        <taxon>Ecdysozoa</taxon>
        <taxon>Arthropoda</taxon>
        <taxon>Chelicerata</taxon>
        <taxon>Arachnida</taxon>
        <taxon>Araneae</taxon>
        <taxon>Araneomorphae</taxon>
        <taxon>Entelegynae</taxon>
        <taxon>Araneoidea</taxon>
        <taxon>Araneidae</taxon>
        <taxon>Caerostris</taxon>
    </lineage>
</organism>
<protein>
    <submittedName>
        <fullName evidence="2">Uncharacterized protein</fullName>
    </submittedName>
</protein>
<accession>A0AAV4U629</accession>
<sequence>MALSRSTSGPAYIQNSDSSATYNRKRRTGKKRLQVGQTKDRLKQIKVVPSIKSGFVLRGSILCVRAKAQEYPKTSVHPSVPEKSPFQMVVFGEWGLCGGGWGCLPSFAFLRMP</sequence>
<gene>
    <name evidence="2" type="ORF">CDAR_51311</name>
</gene>
<keyword evidence="3" id="KW-1185">Reference proteome</keyword>